<sequence length="487" mass="52134">MPARSADVETIRTRRLLQQPGSPQITRNAILSFAHGAITAIDAEPGGSPTDFPDTLIMPALANAHDHGRGDKTTAYGAFDAAVEAWVPATYTLPRLDPYLVAALAFARMAKAGITSVVHCHLSSDPATLRAAAADVARAARDVGVRVGFVVPLRDRHRLGYGPDDAILAHMPADDVEVIRARWLRPIPAISEQLATVEDIARACESDGFSVQYGPVGMEWCSDALLAEVAREADASGRRIHMHLLESKYQRRWADREYPEGPVRRLETLGLLSDRLTLAHGVWLRPDEAGMLGRAGATVSVNPSSNLRLKSGVASLEMMKAAGLRFAIGLDSLGLDDDDDMLRELRLSALLNGSVGFDAPIGRTDVLDAGCRNGACAVCGERGAGQLAAGAPADFIVLDYAALAFDIPESLDDPFTTLFARARASHIAAVYAGGRQIVRDGRVLGLDETAQQQALFTQLDTAAGEIAALRPLLTRFQQGLARYYAQG</sequence>
<proteinExistence type="inferred from homology"/>
<evidence type="ECO:0000313" key="5">
    <source>
        <dbReference type="Proteomes" id="UP000285523"/>
    </source>
</evidence>
<evidence type="ECO:0000256" key="1">
    <source>
        <dbReference type="ARBA" id="ARBA00006745"/>
    </source>
</evidence>
<dbReference type="InterPro" id="IPR006680">
    <property type="entry name" value="Amidohydro-rel"/>
</dbReference>
<dbReference type="InterPro" id="IPR011059">
    <property type="entry name" value="Metal-dep_hydrolase_composite"/>
</dbReference>
<dbReference type="OrthoDB" id="9796020at2"/>
<dbReference type="PANTHER" id="PTHR43794:SF11">
    <property type="entry name" value="AMIDOHYDROLASE-RELATED DOMAIN-CONTAINING PROTEIN"/>
    <property type="match status" value="1"/>
</dbReference>
<comment type="similarity">
    <text evidence="1">Belongs to the metallo-dependent hydrolases superfamily. ATZ/TRZ family.</text>
</comment>
<dbReference type="Pfam" id="PF01979">
    <property type="entry name" value="Amidohydro_1"/>
    <property type="match status" value="1"/>
</dbReference>
<reference evidence="4 5" key="1">
    <citation type="submission" date="2018-09" db="EMBL/GenBank/DDBJ databases">
        <title>Draft genome sequence of Rhodopseudomonas palustris 2.1.18.</title>
        <authorList>
            <person name="Robertson S.L."/>
            <person name="Meyer T.E."/>
            <person name="Kyndt J.A."/>
        </authorList>
    </citation>
    <scope>NUCLEOTIDE SEQUENCE [LARGE SCALE GENOMIC DNA]</scope>
    <source>
        <strain evidence="4 5">2.1.18</strain>
    </source>
</reference>
<organism evidence="4 5">
    <name type="scientific">Rhodopseudomonas palustris</name>
    <dbReference type="NCBI Taxonomy" id="1076"/>
    <lineage>
        <taxon>Bacteria</taxon>
        <taxon>Pseudomonadati</taxon>
        <taxon>Pseudomonadota</taxon>
        <taxon>Alphaproteobacteria</taxon>
        <taxon>Hyphomicrobiales</taxon>
        <taxon>Nitrobacteraceae</taxon>
        <taxon>Rhodopseudomonas</taxon>
    </lineage>
</organism>
<feature type="domain" description="Amidohydrolase-related" evidence="3">
    <location>
        <begin position="57"/>
        <end position="435"/>
    </location>
</feature>
<accession>A0A418V0K3</accession>
<dbReference type="SUPFAM" id="SSF51338">
    <property type="entry name" value="Composite domain of metallo-dependent hydrolases"/>
    <property type="match status" value="1"/>
</dbReference>
<comment type="caution">
    <text evidence="4">The sequence shown here is derived from an EMBL/GenBank/DDBJ whole genome shotgun (WGS) entry which is preliminary data.</text>
</comment>
<dbReference type="SUPFAM" id="SSF51556">
    <property type="entry name" value="Metallo-dependent hydrolases"/>
    <property type="match status" value="1"/>
</dbReference>
<dbReference type="EMBL" id="QYYD01000024">
    <property type="protein sequence ID" value="RJF69359.1"/>
    <property type="molecule type" value="Genomic_DNA"/>
</dbReference>
<name>A0A418V0K3_RHOPL</name>
<dbReference type="RefSeq" id="WP_119858424.1">
    <property type="nucleotide sequence ID" value="NZ_QYYD01000024.1"/>
</dbReference>
<dbReference type="Gene3D" id="3.20.20.140">
    <property type="entry name" value="Metal-dependent hydrolases"/>
    <property type="match status" value="1"/>
</dbReference>
<gene>
    <name evidence="4" type="ORF">D4Q52_20455</name>
</gene>
<evidence type="ECO:0000259" key="3">
    <source>
        <dbReference type="Pfam" id="PF01979"/>
    </source>
</evidence>
<dbReference type="GO" id="GO:0016810">
    <property type="term" value="F:hydrolase activity, acting on carbon-nitrogen (but not peptide) bonds"/>
    <property type="evidence" value="ECO:0007669"/>
    <property type="project" value="InterPro"/>
</dbReference>
<protein>
    <recommendedName>
        <fullName evidence="3">Amidohydrolase-related domain-containing protein</fullName>
    </recommendedName>
</protein>
<evidence type="ECO:0000256" key="2">
    <source>
        <dbReference type="ARBA" id="ARBA00022801"/>
    </source>
</evidence>
<dbReference type="InterPro" id="IPR032466">
    <property type="entry name" value="Metal_Hydrolase"/>
</dbReference>
<evidence type="ECO:0000313" key="4">
    <source>
        <dbReference type="EMBL" id="RJF69359.1"/>
    </source>
</evidence>
<dbReference type="Proteomes" id="UP000285523">
    <property type="component" value="Unassembled WGS sequence"/>
</dbReference>
<dbReference type="InterPro" id="IPR050287">
    <property type="entry name" value="MTA/SAH_deaminase"/>
</dbReference>
<keyword evidence="2" id="KW-0378">Hydrolase</keyword>
<dbReference type="PANTHER" id="PTHR43794">
    <property type="entry name" value="AMINOHYDROLASE SSNA-RELATED"/>
    <property type="match status" value="1"/>
</dbReference>
<dbReference type="AlphaFoldDB" id="A0A418V0K3"/>